<dbReference type="Gene3D" id="3.90.1720.10">
    <property type="entry name" value="endopeptidase domain like (from Nostoc punctiforme)"/>
    <property type="match status" value="1"/>
</dbReference>
<feature type="signal peptide" evidence="5">
    <location>
        <begin position="1"/>
        <end position="38"/>
    </location>
</feature>
<evidence type="ECO:0000313" key="7">
    <source>
        <dbReference type="EMBL" id="AND69185.1"/>
    </source>
</evidence>
<evidence type="ECO:0000256" key="1">
    <source>
        <dbReference type="ARBA" id="ARBA00007074"/>
    </source>
</evidence>
<feature type="domain" description="NlpC/P60" evidence="6">
    <location>
        <begin position="96"/>
        <end position="222"/>
    </location>
</feature>
<keyword evidence="4" id="KW-0788">Thiol protease</keyword>
<dbReference type="PANTHER" id="PTHR47053:SF1">
    <property type="entry name" value="MUREIN DD-ENDOPEPTIDASE MEPH-RELATED"/>
    <property type="match status" value="1"/>
</dbReference>
<dbReference type="Proteomes" id="UP000077255">
    <property type="component" value="Chromosome"/>
</dbReference>
<dbReference type="InterPro" id="IPR038765">
    <property type="entry name" value="Papain-like_cys_pep_sf"/>
</dbReference>
<evidence type="ECO:0000313" key="8">
    <source>
        <dbReference type="Proteomes" id="UP000077255"/>
    </source>
</evidence>
<dbReference type="PROSITE" id="PS51935">
    <property type="entry name" value="NLPC_P60"/>
    <property type="match status" value="1"/>
</dbReference>
<keyword evidence="8" id="KW-1185">Reference proteome</keyword>
<dbReference type="PANTHER" id="PTHR47053">
    <property type="entry name" value="MUREIN DD-ENDOPEPTIDASE MEPH-RELATED"/>
    <property type="match status" value="1"/>
</dbReference>
<dbReference type="SUPFAM" id="SSF54001">
    <property type="entry name" value="Cysteine proteinases"/>
    <property type="match status" value="1"/>
</dbReference>
<sequence length="234" mass="24478">MSLVGIPTFREGLSRMTIKPLTALAALAIAMFAAPVHAADAAVPTPSMTPVVAPLTQVLPLADPASKLALAVLPTDPAALLASGEARSGNAGTEAASLRQSLIGLAMTLRHIRYVRGGRTPSTGFDCSGFVHYVFAQAVGMNLPANAAAQFLAGFKVSRKDMQPGDLVFFRTAGRRGRISHVGIYLDNGRFIHSPSHGQTVRVDNLADAYWARHFAGAARPEGLADVSPVPGKS</sequence>
<accession>A0A161J9E4</accession>
<comment type="similarity">
    <text evidence="1">Belongs to the peptidase C40 family.</text>
</comment>
<dbReference type="InterPro" id="IPR051202">
    <property type="entry name" value="Peptidase_C40"/>
</dbReference>
<feature type="chain" id="PRO_5007823296" description="NlpC/P60 domain-containing protein" evidence="5">
    <location>
        <begin position="39"/>
        <end position="234"/>
    </location>
</feature>
<dbReference type="AlphaFoldDB" id="A0A161J9E4"/>
<organism evidence="7 8">
    <name type="scientific">Dyella thiooxydans</name>
    <dbReference type="NCBI Taxonomy" id="445710"/>
    <lineage>
        <taxon>Bacteria</taxon>
        <taxon>Pseudomonadati</taxon>
        <taxon>Pseudomonadota</taxon>
        <taxon>Gammaproteobacteria</taxon>
        <taxon>Lysobacterales</taxon>
        <taxon>Rhodanobacteraceae</taxon>
        <taxon>Dyella</taxon>
    </lineage>
</organism>
<protein>
    <recommendedName>
        <fullName evidence="6">NlpC/P60 domain-containing protein</fullName>
    </recommendedName>
</protein>
<dbReference type="STRING" id="445710.ATSB10_17310"/>
<dbReference type="EMBL" id="CP014841">
    <property type="protein sequence ID" value="AND69185.1"/>
    <property type="molecule type" value="Genomic_DNA"/>
</dbReference>
<name>A0A161J9E4_9GAMM</name>
<dbReference type="KEGG" id="dtx:ATSB10_17310"/>
<dbReference type="GO" id="GO:0006508">
    <property type="term" value="P:proteolysis"/>
    <property type="evidence" value="ECO:0007669"/>
    <property type="project" value="UniProtKB-KW"/>
</dbReference>
<dbReference type="PATRIC" id="fig|445710.3.peg.1727"/>
<dbReference type="GO" id="GO:0008234">
    <property type="term" value="F:cysteine-type peptidase activity"/>
    <property type="evidence" value="ECO:0007669"/>
    <property type="project" value="UniProtKB-KW"/>
</dbReference>
<evidence type="ECO:0000256" key="3">
    <source>
        <dbReference type="ARBA" id="ARBA00022801"/>
    </source>
</evidence>
<keyword evidence="5" id="KW-0732">Signal</keyword>
<evidence type="ECO:0000256" key="5">
    <source>
        <dbReference type="SAM" id="SignalP"/>
    </source>
</evidence>
<dbReference type="InterPro" id="IPR000064">
    <property type="entry name" value="NLP_P60_dom"/>
</dbReference>
<keyword evidence="3" id="KW-0378">Hydrolase</keyword>
<evidence type="ECO:0000256" key="2">
    <source>
        <dbReference type="ARBA" id="ARBA00022670"/>
    </source>
</evidence>
<evidence type="ECO:0000259" key="6">
    <source>
        <dbReference type="PROSITE" id="PS51935"/>
    </source>
</evidence>
<gene>
    <name evidence="7" type="ORF">ATSB10_17310</name>
</gene>
<keyword evidence="2" id="KW-0645">Protease</keyword>
<reference evidence="7 8" key="1">
    <citation type="submission" date="2016-02" db="EMBL/GenBank/DDBJ databases">
        <title>Complete genome sequencing and analysis of ATSB10, Dyella thiooxydans isolated from rhizosphere soil of sunflower (Helianthus annuus L.).</title>
        <authorList>
            <person name="Lee Y."/>
            <person name="Hwangbo K."/>
            <person name="Chung H."/>
            <person name="Yoo J."/>
            <person name="Kim K.Y."/>
            <person name="Sa T.M."/>
            <person name="Um Y."/>
            <person name="Madhaiyan M."/>
        </authorList>
    </citation>
    <scope>NUCLEOTIDE SEQUENCE [LARGE SCALE GENOMIC DNA]</scope>
    <source>
        <strain evidence="7 8">ATSB10</strain>
    </source>
</reference>
<dbReference type="Pfam" id="PF00877">
    <property type="entry name" value="NLPC_P60"/>
    <property type="match status" value="1"/>
</dbReference>
<evidence type="ECO:0000256" key="4">
    <source>
        <dbReference type="ARBA" id="ARBA00022807"/>
    </source>
</evidence>
<proteinExistence type="inferred from homology"/>